<dbReference type="InterPro" id="IPR029063">
    <property type="entry name" value="SAM-dependent_MTases_sf"/>
</dbReference>
<feature type="compositionally biased region" description="Acidic residues" evidence="4">
    <location>
        <begin position="186"/>
        <end position="196"/>
    </location>
</feature>
<evidence type="ECO:0000256" key="4">
    <source>
        <dbReference type="SAM" id="MobiDB-lite"/>
    </source>
</evidence>
<protein>
    <recommendedName>
        <fullName evidence="7">S-adenosyl-L-methionine-dependent methyltransferase</fullName>
    </recommendedName>
</protein>
<dbReference type="EMBL" id="BRYB01004433">
    <property type="protein sequence ID" value="GMI30888.1"/>
    <property type="molecule type" value="Genomic_DNA"/>
</dbReference>
<keyword evidence="1" id="KW-0489">Methyltransferase</keyword>
<proteinExistence type="predicted"/>
<evidence type="ECO:0000313" key="6">
    <source>
        <dbReference type="Proteomes" id="UP001165060"/>
    </source>
</evidence>
<comment type="caution">
    <text evidence="5">The sequence shown here is derived from an EMBL/GenBank/DDBJ whole genome shotgun (WGS) entry which is preliminary data.</text>
</comment>
<organism evidence="5 6">
    <name type="scientific">Tetraparma gracilis</name>
    <dbReference type="NCBI Taxonomy" id="2962635"/>
    <lineage>
        <taxon>Eukaryota</taxon>
        <taxon>Sar</taxon>
        <taxon>Stramenopiles</taxon>
        <taxon>Ochrophyta</taxon>
        <taxon>Bolidophyceae</taxon>
        <taxon>Parmales</taxon>
        <taxon>Triparmaceae</taxon>
        <taxon>Tetraparma</taxon>
    </lineage>
</organism>
<dbReference type="PANTHER" id="PTHR46098:SF1">
    <property type="entry name" value="TRNA (CYTOSINE(38)-C(5))-METHYLTRANSFERASE"/>
    <property type="match status" value="1"/>
</dbReference>
<keyword evidence="6" id="KW-1185">Reference proteome</keyword>
<keyword evidence="3" id="KW-0949">S-adenosyl-L-methionine</keyword>
<name>A0ABQ6MQG7_9STRA</name>
<dbReference type="Gene3D" id="3.40.50.150">
    <property type="entry name" value="Vaccinia Virus protein VP39"/>
    <property type="match status" value="1"/>
</dbReference>
<sequence length="489" mass="53765">MRSTDKTKDGFWKVEVGTAVEKWKGWHDAELFALDPTDGEDGGGKRERRVPSTYASEEQSAPRGRPRPPPGPPAPRAGENVDEALVRGVRFDEGAEFVYESIGAGARPETVSFLDARVDKDGSWKITASCGVVSWRWTAADLFVVPGAEPTEMTDSDGDNTSAGTWKGPSEADKRPPRPPVPETIVLDDGEEDDGEVNWQAETIRGRRQPTPAKLKDMERLAAEEAAKVAEDAPQVFSELILCNLYSGIGGVCQGVSGMSVPNRIAFAIDNNSFATDTNKHNYPDGVAGDVPVKDKATFITMKITNSPECVQTLLTWVNKVKEDNPRAYVMVQASPPCQSLSTAGTKNFQAQENSLVEIKSLLKVLMHRNNQCDGWFLENVHNKDLIEMCERMEKEGRDLSVTTLHMEDRGLPSRRKRVIVSSNVGFEMHWAQLPVKTKTPHQLAIFENLPRISRMATRKASGVATFTPLDEHAPTVTCTPGWIAEAPP</sequence>
<evidence type="ECO:0008006" key="7">
    <source>
        <dbReference type="Google" id="ProtNLM"/>
    </source>
</evidence>
<evidence type="ECO:0000256" key="2">
    <source>
        <dbReference type="ARBA" id="ARBA00022679"/>
    </source>
</evidence>
<dbReference type="PANTHER" id="PTHR46098">
    <property type="entry name" value="TRNA (CYTOSINE(38)-C(5))-METHYLTRANSFERASE"/>
    <property type="match status" value="1"/>
</dbReference>
<evidence type="ECO:0000313" key="5">
    <source>
        <dbReference type="EMBL" id="GMI30888.1"/>
    </source>
</evidence>
<reference evidence="5 6" key="1">
    <citation type="journal article" date="2023" name="Commun. Biol.">
        <title>Genome analysis of Parmales, the sister group of diatoms, reveals the evolutionary specialization of diatoms from phago-mixotrophs to photoautotrophs.</title>
        <authorList>
            <person name="Ban H."/>
            <person name="Sato S."/>
            <person name="Yoshikawa S."/>
            <person name="Yamada K."/>
            <person name="Nakamura Y."/>
            <person name="Ichinomiya M."/>
            <person name="Sato N."/>
            <person name="Blanc-Mathieu R."/>
            <person name="Endo H."/>
            <person name="Kuwata A."/>
            <person name="Ogata H."/>
        </authorList>
    </citation>
    <scope>NUCLEOTIDE SEQUENCE [LARGE SCALE GENOMIC DNA]</scope>
</reference>
<dbReference type="InterPro" id="IPR050750">
    <property type="entry name" value="C5-MTase"/>
</dbReference>
<dbReference type="InterPro" id="IPR001525">
    <property type="entry name" value="C5_MeTfrase"/>
</dbReference>
<dbReference type="Proteomes" id="UP001165060">
    <property type="component" value="Unassembled WGS sequence"/>
</dbReference>
<keyword evidence="2" id="KW-0808">Transferase</keyword>
<evidence type="ECO:0000256" key="1">
    <source>
        <dbReference type="ARBA" id="ARBA00022603"/>
    </source>
</evidence>
<accession>A0ABQ6MQG7</accession>
<feature type="region of interest" description="Disordered" evidence="4">
    <location>
        <begin position="149"/>
        <end position="213"/>
    </location>
</feature>
<gene>
    <name evidence="5" type="ORF">TeGR_g10827</name>
</gene>
<dbReference type="Pfam" id="PF00145">
    <property type="entry name" value="DNA_methylase"/>
    <property type="match status" value="1"/>
</dbReference>
<dbReference type="SUPFAM" id="SSF53335">
    <property type="entry name" value="S-adenosyl-L-methionine-dependent methyltransferases"/>
    <property type="match status" value="1"/>
</dbReference>
<evidence type="ECO:0000256" key="3">
    <source>
        <dbReference type="ARBA" id="ARBA00022691"/>
    </source>
</evidence>
<feature type="region of interest" description="Disordered" evidence="4">
    <location>
        <begin position="33"/>
        <end position="80"/>
    </location>
</feature>